<feature type="compositionally biased region" description="Basic residues" evidence="1">
    <location>
        <begin position="49"/>
        <end position="67"/>
    </location>
</feature>
<sequence length="67" mass="8157">MFQMISTNRQRSSRKQTTMMRNPNCLCSRHMCRPKKPKLLSSPNPQQGKHQHRIRPQLRFRWVKPQK</sequence>
<comment type="caution">
    <text evidence="2">The sequence shown here is derived from an EMBL/GenBank/DDBJ whole genome shotgun (WGS) entry which is preliminary data.</text>
</comment>
<proteinExistence type="predicted"/>
<reference evidence="2" key="1">
    <citation type="journal article" date="2019" name="bioRxiv">
        <title>The Genome of the Zebra Mussel, Dreissena polymorpha: A Resource for Invasive Species Research.</title>
        <authorList>
            <person name="McCartney M.A."/>
            <person name="Auch B."/>
            <person name="Kono T."/>
            <person name="Mallez S."/>
            <person name="Zhang Y."/>
            <person name="Obille A."/>
            <person name="Becker A."/>
            <person name="Abrahante J.E."/>
            <person name="Garbe J."/>
            <person name="Badalamenti J.P."/>
            <person name="Herman A."/>
            <person name="Mangelson H."/>
            <person name="Liachko I."/>
            <person name="Sullivan S."/>
            <person name="Sone E.D."/>
            <person name="Koren S."/>
            <person name="Silverstein K.A.T."/>
            <person name="Beckman K.B."/>
            <person name="Gohl D.M."/>
        </authorList>
    </citation>
    <scope>NUCLEOTIDE SEQUENCE</scope>
    <source>
        <strain evidence="2">Duluth1</strain>
        <tissue evidence="2">Whole animal</tissue>
    </source>
</reference>
<feature type="compositionally biased region" description="Polar residues" evidence="1">
    <location>
        <begin position="1"/>
        <end position="21"/>
    </location>
</feature>
<evidence type="ECO:0000313" key="2">
    <source>
        <dbReference type="EMBL" id="KAH3704228.1"/>
    </source>
</evidence>
<dbReference type="Proteomes" id="UP000828390">
    <property type="component" value="Unassembled WGS sequence"/>
</dbReference>
<feature type="region of interest" description="Disordered" evidence="1">
    <location>
        <begin position="1"/>
        <end position="67"/>
    </location>
</feature>
<organism evidence="2 3">
    <name type="scientific">Dreissena polymorpha</name>
    <name type="common">Zebra mussel</name>
    <name type="synonym">Mytilus polymorpha</name>
    <dbReference type="NCBI Taxonomy" id="45954"/>
    <lineage>
        <taxon>Eukaryota</taxon>
        <taxon>Metazoa</taxon>
        <taxon>Spiralia</taxon>
        <taxon>Lophotrochozoa</taxon>
        <taxon>Mollusca</taxon>
        <taxon>Bivalvia</taxon>
        <taxon>Autobranchia</taxon>
        <taxon>Heteroconchia</taxon>
        <taxon>Euheterodonta</taxon>
        <taxon>Imparidentia</taxon>
        <taxon>Neoheterodontei</taxon>
        <taxon>Myida</taxon>
        <taxon>Dreissenoidea</taxon>
        <taxon>Dreissenidae</taxon>
        <taxon>Dreissena</taxon>
    </lineage>
</organism>
<accession>A0A9D3YRZ7</accession>
<dbReference type="EMBL" id="JAIWYP010000015">
    <property type="protein sequence ID" value="KAH3704228.1"/>
    <property type="molecule type" value="Genomic_DNA"/>
</dbReference>
<name>A0A9D3YRZ7_DREPO</name>
<reference evidence="2" key="2">
    <citation type="submission" date="2020-11" db="EMBL/GenBank/DDBJ databases">
        <authorList>
            <person name="McCartney M.A."/>
            <person name="Auch B."/>
            <person name="Kono T."/>
            <person name="Mallez S."/>
            <person name="Becker A."/>
            <person name="Gohl D.M."/>
            <person name="Silverstein K.A.T."/>
            <person name="Koren S."/>
            <person name="Bechman K.B."/>
            <person name="Herman A."/>
            <person name="Abrahante J.E."/>
            <person name="Garbe J."/>
        </authorList>
    </citation>
    <scope>NUCLEOTIDE SEQUENCE</scope>
    <source>
        <strain evidence="2">Duluth1</strain>
        <tissue evidence="2">Whole animal</tissue>
    </source>
</reference>
<gene>
    <name evidence="2" type="ORF">DPMN_079284</name>
</gene>
<evidence type="ECO:0000313" key="3">
    <source>
        <dbReference type="Proteomes" id="UP000828390"/>
    </source>
</evidence>
<dbReference type="AlphaFoldDB" id="A0A9D3YRZ7"/>
<protein>
    <submittedName>
        <fullName evidence="2">Uncharacterized protein</fullName>
    </submittedName>
</protein>
<keyword evidence="3" id="KW-1185">Reference proteome</keyword>
<evidence type="ECO:0000256" key="1">
    <source>
        <dbReference type="SAM" id="MobiDB-lite"/>
    </source>
</evidence>